<dbReference type="GO" id="GO:0004553">
    <property type="term" value="F:hydrolase activity, hydrolyzing O-glycosyl compounds"/>
    <property type="evidence" value="ECO:0007669"/>
    <property type="project" value="InterPro"/>
</dbReference>
<evidence type="ECO:0000256" key="3">
    <source>
        <dbReference type="ARBA" id="ARBA00010992"/>
    </source>
</evidence>
<dbReference type="Pfam" id="PF00083">
    <property type="entry name" value="Sugar_tr"/>
    <property type="match status" value="1"/>
</dbReference>
<dbReference type="SUPFAM" id="SSF49899">
    <property type="entry name" value="Concanavalin A-like lectins/glucanases"/>
    <property type="match status" value="1"/>
</dbReference>
<dbReference type="InterPro" id="IPR041542">
    <property type="entry name" value="GH43_C2"/>
</dbReference>
<comment type="caution">
    <text evidence="14">The sequence shown here is derived from an EMBL/GenBank/DDBJ whole genome shotgun (WGS) entry which is preliminary data.</text>
</comment>
<feature type="transmembrane region" description="Helical" evidence="12">
    <location>
        <begin position="56"/>
        <end position="75"/>
    </location>
</feature>
<dbReference type="Pfam" id="PF17851">
    <property type="entry name" value="GH43_C2"/>
    <property type="match status" value="1"/>
</dbReference>
<comment type="subcellular location">
    <subcellularLocation>
        <location evidence="1">Membrane</location>
        <topology evidence="1">Multi-pass membrane protein</topology>
    </subcellularLocation>
</comment>
<dbReference type="OrthoDB" id="2139957at2759"/>
<dbReference type="PANTHER" id="PTHR48022">
    <property type="entry name" value="PLASTIDIC GLUCOSE TRANSPORTER 4"/>
    <property type="match status" value="1"/>
</dbReference>
<dbReference type="Pfam" id="PF04616">
    <property type="entry name" value="Glyco_hydro_43"/>
    <property type="match status" value="1"/>
</dbReference>
<evidence type="ECO:0000256" key="12">
    <source>
        <dbReference type="SAM" id="Phobius"/>
    </source>
</evidence>
<keyword evidence="7 12" id="KW-1133">Transmembrane helix</keyword>
<dbReference type="PANTHER" id="PTHR48022:SF25">
    <property type="entry name" value="QUINATE TRANSPORTER, PUTATIVE (AFU_ORTHOLOGUE AFUA_5G12950)-RELATED"/>
    <property type="match status" value="1"/>
</dbReference>
<feature type="transmembrane region" description="Helical" evidence="12">
    <location>
        <begin position="183"/>
        <end position="200"/>
    </location>
</feature>
<keyword evidence="4" id="KW-0813">Transport</keyword>
<dbReference type="CDD" id="cd18833">
    <property type="entry name" value="GH43_PcXyl-like"/>
    <property type="match status" value="1"/>
</dbReference>
<dbReference type="InterPro" id="IPR005829">
    <property type="entry name" value="Sugar_transporter_CS"/>
</dbReference>
<dbReference type="InterPro" id="IPR036259">
    <property type="entry name" value="MFS_trans_sf"/>
</dbReference>
<gene>
    <name evidence="14" type="ORF">GQX73_g6770</name>
</gene>
<dbReference type="PRINTS" id="PR00171">
    <property type="entry name" value="SUGRTRNSPORT"/>
</dbReference>
<dbReference type="InterPro" id="IPR013320">
    <property type="entry name" value="ConA-like_dom_sf"/>
</dbReference>
<dbReference type="InParanoid" id="A0A7C8MK74"/>
<feature type="transmembrane region" description="Helical" evidence="12">
    <location>
        <begin position="303"/>
        <end position="325"/>
    </location>
</feature>
<feature type="transmembrane region" description="Helical" evidence="12">
    <location>
        <begin position="110"/>
        <end position="133"/>
    </location>
</feature>
<feature type="site" description="Important for catalytic activity, responsible for pKa modulation of the active site Glu and correct orientation of both the proton donor and substrate" evidence="11">
    <location>
        <position position="679"/>
    </location>
</feature>
<feature type="transmembrane region" description="Helical" evidence="12">
    <location>
        <begin position="266"/>
        <end position="288"/>
    </location>
</feature>
<keyword evidence="6" id="KW-0378">Hydrolase</keyword>
<name>A0A7C8MK74_9PEZI</name>
<dbReference type="InterPro" id="IPR023296">
    <property type="entry name" value="Glyco_hydro_beta-prop_sf"/>
</dbReference>
<evidence type="ECO:0000313" key="15">
    <source>
        <dbReference type="Proteomes" id="UP000481858"/>
    </source>
</evidence>
<dbReference type="PROSITE" id="PS50850">
    <property type="entry name" value="MFS"/>
    <property type="match status" value="1"/>
</dbReference>
<feature type="transmembrane region" description="Helical" evidence="12">
    <location>
        <begin position="145"/>
        <end position="163"/>
    </location>
</feature>
<keyword evidence="15" id="KW-1185">Reference proteome</keyword>
<dbReference type="InterPro" id="IPR003663">
    <property type="entry name" value="Sugar/inositol_transpt"/>
</dbReference>
<keyword evidence="5 12" id="KW-0812">Transmembrane</keyword>
<evidence type="ECO:0000256" key="11">
    <source>
        <dbReference type="PIRSR" id="PIRSR606710-2"/>
    </source>
</evidence>
<evidence type="ECO:0000256" key="10">
    <source>
        <dbReference type="PIRSR" id="PIRSR606710-1"/>
    </source>
</evidence>
<dbReference type="GO" id="GO:0005351">
    <property type="term" value="F:carbohydrate:proton symporter activity"/>
    <property type="evidence" value="ECO:0007669"/>
    <property type="project" value="TreeGrafter"/>
</dbReference>
<dbReference type="SUPFAM" id="SSF75005">
    <property type="entry name" value="Arabinanase/levansucrase/invertase"/>
    <property type="match status" value="1"/>
</dbReference>
<evidence type="ECO:0000256" key="5">
    <source>
        <dbReference type="ARBA" id="ARBA00022692"/>
    </source>
</evidence>
<evidence type="ECO:0000256" key="9">
    <source>
        <dbReference type="ARBA" id="ARBA00023295"/>
    </source>
</evidence>
<evidence type="ECO:0000256" key="1">
    <source>
        <dbReference type="ARBA" id="ARBA00004141"/>
    </source>
</evidence>
<dbReference type="EMBL" id="WUBL01000081">
    <property type="protein sequence ID" value="KAF2966792.1"/>
    <property type="molecule type" value="Genomic_DNA"/>
</dbReference>
<dbReference type="InterPro" id="IPR005828">
    <property type="entry name" value="MFS_sugar_transport-like"/>
</dbReference>
<dbReference type="InterPro" id="IPR020846">
    <property type="entry name" value="MFS_dom"/>
</dbReference>
<dbReference type="NCBIfam" id="TIGR00879">
    <property type="entry name" value="SP"/>
    <property type="match status" value="1"/>
</dbReference>
<evidence type="ECO:0000313" key="14">
    <source>
        <dbReference type="EMBL" id="KAF2966792.1"/>
    </source>
</evidence>
<feature type="transmembrane region" description="Helical" evidence="12">
    <location>
        <begin position="436"/>
        <end position="456"/>
    </location>
</feature>
<dbReference type="Gene3D" id="2.60.120.200">
    <property type="match status" value="1"/>
</dbReference>
<feature type="transmembrane region" description="Helical" evidence="12">
    <location>
        <begin position="12"/>
        <end position="36"/>
    </location>
</feature>
<feature type="domain" description="Major facilitator superfamily (MFS) profile" evidence="13">
    <location>
        <begin position="14"/>
        <end position="460"/>
    </location>
</feature>
<feature type="active site" description="Proton donor" evidence="10">
    <location>
        <position position="732"/>
    </location>
</feature>
<dbReference type="Gene3D" id="1.20.1250.20">
    <property type="entry name" value="MFS general substrate transporter like domains"/>
    <property type="match status" value="1"/>
</dbReference>
<dbReference type="GO" id="GO:0016020">
    <property type="term" value="C:membrane"/>
    <property type="evidence" value="ECO:0007669"/>
    <property type="project" value="UniProtKB-SubCell"/>
</dbReference>
<evidence type="ECO:0000256" key="6">
    <source>
        <dbReference type="ARBA" id="ARBA00022801"/>
    </source>
</evidence>
<dbReference type="SUPFAM" id="SSF103473">
    <property type="entry name" value="MFS general substrate transporter"/>
    <property type="match status" value="1"/>
</dbReference>
<evidence type="ECO:0000259" key="13">
    <source>
        <dbReference type="PROSITE" id="PS50850"/>
    </source>
</evidence>
<comment type="similarity">
    <text evidence="2">Belongs to the glycosyl hydrolase 43 family.</text>
</comment>
<evidence type="ECO:0000256" key="2">
    <source>
        <dbReference type="ARBA" id="ARBA00009865"/>
    </source>
</evidence>
<evidence type="ECO:0000256" key="7">
    <source>
        <dbReference type="ARBA" id="ARBA00022989"/>
    </source>
</evidence>
<reference evidence="14 15" key="1">
    <citation type="submission" date="2019-12" db="EMBL/GenBank/DDBJ databases">
        <title>Draft genome sequence of the ascomycete Xylaria multiplex DSM 110363.</title>
        <authorList>
            <person name="Buettner E."/>
            <person name="Kellner H."/>
        </authorList>
    </citation>
    <scope>NUCLEOTIDE SEQUENCE [LARGE SCALE GENOMIC DNA]</scope>
    <source>
        <strain evidence="14 15">DSM 110363</strain>
    </source>
</reference>
<protein>
    <recommendedName>
        <fullName evidence="13">Major facilitator superfamily (MFS) profile domain-containing protein</fullName>
    </recommendedName>
</protein>
<feature type="transmembrane region" description="Helical" evidence="12">
    <location>
        <begin position="364"/>
        <end position="386"/>
    </location>
</feature>
<dbReference type="AlphaFoldDB" id="A0A7C8MK74"/>
<dbReference type="PROSITE" id="PS00217">
    <property type="entry name" value="SUGAR_TRANSPORT_2"/>
    <property type="match status" value="1"/>
</dbReference>
<dbReference type="InterPro" id="IPR050360">
    <property type="entry name" value="MFS_Sugar_Transporters"/>
</dbReference>
<organism evidence="14 15">
    <name type="scientific">Xylaria multiplex</name>
    <dbReference type="NCBI Taxonomy" id="323545"/>
    <lineage>
        <taxon>Eukaryota</taxon>
        <taxon>Fungi</taxon>
        <taxon>Dikarya</taxon>
        <taxon>Ascomycota</taxon>
        <taxon>Pezizomycotina</taxon>
        <taxon>Sordariomycetes</taxon>
        <taxon>Xylariomycetidae</taxon>
        <taxon>Xylariales</taxon>
        <taxon>Xylariaceae</taxon>
        <taxon>Xylaria</taxon>
    </lineage>
</organism>
<dbReference type="Proteomes" id="UP000481858">
    <property type="component" value="Unassembled WGS sequence"/>
</dbReference>
<accession>A0A7C8MK74</accession>
<feature type="transmembrane region" description="Helical" evidence="12">
    <location>
        <begin position="87"/>
        <end position="104"/>
    </location>
</feature>
<comment type="similarity">
    <text evidence="3">Belongs to the major facilitator superfamily. Sugar transporter (TC 2.A.1.1) family.</text>
</comment>
<dbReference type="GO" id="GO:0005975">
    <property type="term" value="P:carbohydrate metabolic process"/>
    <property type="evidence" value="ECO:0007669"/>
    <property type="project" value="InterPro"/>
</dbReference>
<dbReference type="Gene3D" id="2.115.10.20">
    <property type="entry name" value="Glycosyl hydrolase domain, family 43"/>
    <property type="match status" value="1"/>
</dbReference>
<evidence type="ECO:0000256" key="4">
    <source>
        <dbReference type="ARBA" id="ARBA00022448"/>
    </source>
</evidence>
<keyword evidence="8 12" id="KW-0472">Membrane</keyword>
<keyword evidence="9" id="KW-0326">Glycosidase</keyword>
<feature type="active site" description="Proton acceptor" evidence="10">
    <location>
        <position position="555"/>
    </location>
</feature>
<evidence type="ECO:0000256" key="8">
    <source>
        <dbReference type="ARBA" id="ARBA00023136"/>
    </source>
</evidence>
<dbReference type="FunFam" id="1.20.1250.20:FF:000090">
    <property type="entry name" value="MFS sugar transporter, putative"/>
    <property type="match status" value="1"/>
</dbReference>
<proteinExistence type="inferred from homology"/>
<sequence length="1106" mass="122011">MKDFTLGKVRAYWLGSVVCFGGFLFGYDSGIVGGVLTLDSFRNDYGYGNAGATRASSLSVGLQQLGAFVACFLAWPLTDRFGRKRALMVSSLVFSIGAIVQTINTHSLTAFYIARVVAGLGLGSATVVVPMFNSEMMPKEMRGQVGSFFQWFFTFGIFISYWVDYGVAKDISNTHSSQWQIPIGLQLVPAGILGFGMLTIPESARWLTKKGRHDEAWESLQWIRADSSQATAEEMDEIRQGVEAEARATEGFQPKELLQGENFKRVLTAFAVFTAQQATGATAFAYFGPQYFKLIVGSGDRSLLVTAIFGAVKVVACGTFVLWFAERLSRRQVLIGGALFMSACQITTAAVVKSFPAPADQQATVSPPAIATIALIYLFVVAYNFSWGPMPWPYVSEIFSPRIREPGVAIGVASQWLWNFVFSLTTPYMIESLGWGTFLVWGIFDLIIAGGTFFLLKETRGLSLEYIAQSRFKATNGSSDESIKGSVKGSVKDSISVLCDPTKWRADRRVDIIRDPGLEMRGEVRMCLFAALLPTALARPNSTYTNPILPGFHPDPSCIFVPEWDETFFCASSSFNAFPGIPLHASKDLQNWKLIGHVLNRKEQLPRLAETNRSTSGIWAPTLRYNDKTEVFWLVTTLVDDDRNENDASRWDNVIFQSKNPYDPQAWSKAVHFDFEGYDTSPVWDVDGKTYIVGGHAWRVSPGIMLVEANLDTGEVGEWKLIWNGTGGSAPEGPHIYRKDGWYYLLAAEGGTGLNHMVTMARSQNLYGPYESNPANPVLTNANTTEYFQTIGHADLFQDSSKNWWGVALSTRSGPNFLNFPMVRETIMTPVAWEKGKFPIWSPVKGEMSGWGLPATNMKIPGAGPFTNAGDIIDFNPGTKLPAHFTYWRYPIPSSYVVSPPEKPNTLRLSPSKLNLTALNGNYAGPTGQTFVGRRQQDTLFTFSVDVDFSPHESDAEAGVSVFLTQNHHLDLGVVMLPAASSTGVFPGSAGNYSTDAEGLIPQFRFRGISYVPVPSDIVVPVPTSWRDKKLRLEIKASNATHYIFSAGPADAMSQMKSLLDVSNEPVSWGFTGVILGVYCTSNGREARTPAYFSRWRYTPQGQFRD</sequence>
<dbReference type="InterPro" id="IPR006710">
    <property type="entry name" value="Glyco_hydro_43"/>
</dbReference>
<feature type="transmembrane region" description="Helical" evidence="12">
    <location>
        <begin position="332"/>
        <end position="352"/>
    </location>
</feature>